<dbReference type="GO" id="GO:0070402">
    <property type="term" value="F:NADPH binding"/>
    <property type="evidence" value="ECO:0007669"/>
    <property type="project" value="UniProtKB-UniRule"/>
</dbReference>
<dbReference type="PANTHER" id="PTHR43665:SF1">
    <property type="entry name" value="ISOPENTENYL-DIPHOSPHATE DELTA-ISOMERASE"/>
    <property type="match status" value="1"/>
</dbReference>
<dbReference type="GO" id="GO:0008299">
    <property type="term" value="P:isoprenoid biosynthetic process"/>
    <property type="evidence" value="ECO:0007669"/>
    <property type="project" value="UniProtKB-UniRule"/>
</dbReference>
<dbReference type="OrthoDB" id="9795032at2"/>
<dbReference type="GO" id="GO:0000287">
    <property type="term" value="F:magnesium ion binding"/>
    <property type="evidence" value="ECO:0007669"/>
    <property type="project" value="UniProtKB-UniRule"/>
</dbReference>
<dbReference type="STRING" id="1191523.MROS_2582"/>
<comment type="caution">
    <text evidence="11">Lacks conserved residue(s) required for the propagation of feature annotation.</text>
</comment>
<keyword evidence="14" id="KW-1185">Reference proteome</keyword>
<dbReference type="GO" id="GO:0004452">
    <property type="term" value="F:isopentenyl-diphosphate delta-isomerase activity"/>
    <property type="evidence" value="ECO:0007669"/>
    <property type="project" value="UniProtKB-UniRule"/>
</dbReference>
<dbReference type="EMBL" id="CP003557">
    <property type="protein sequence ID" value="AFN75812.1"/>
    <property type="molecule type" value="Genomic_DNA"/>
</dbReference>
<dbReference type="KEGG" id="mro:MROS_2582"/>
<feature type="binding site" evidence="11">
    <location>
        <position position="197"/>
    </location>
    <ligand>
        <name>FMN</name>
        <dbReference type="ChEBI" id="CHEBI:58210"/>
    </ligand>
</feature>
<dbReference type="GO" id="GO:0016491">
    <property type="term" value="F:oxidoreductase activity"/>
    <property type="evidence" value="ECO:0007669"/>
    <property type="project" value="InterPro"/>
</dbReference>
<feature type="binding site" evidence="11">
    <location>
        <begin position="273"/>
        <end position="275"/>
    </location>
    <ligand>
        <name>FMN</name>
        <dbReference type="ChEBI" id="CHEBI:58210"/>
    </ligand>
</feature>
<feature type="binding site" evidence="11">
    <location>
        <position position="129"/>
    </location>
    <ligand>
        <name>FMN</name>
        <dbReference type="ChEBI" id="CHEBI:58210"/>
    </ligand>
</feature>
<feature type="binding site" evidence="11">
    <location>
        <position position="69"/>
    </location>
    <ligand>
        <name>FMN</name>
        <dbReference type="ChEBI" id="CHEBI:58210"/>
    </ligand>
</feature>
<comment type="cofactor">
    <cofactor evidence="11">
        <name>NADPH</name>
        <dbReference type="ChEBI" id="CHEBI:57783"/>
    </cofactor>
</comment>
<evidence type="ECO:0000256" key="8">
    <source>
        <dbReference type="ARBA" id="ARBA00023229"/>
    </source>
</evidence>
<comment type="cofactor">
    <cofactor evidence="1 11">
        <name>FMN</name>
        <dbReference type="ChEBI" id="CHEBI:58210"/>
    </cofactor>
</comment>
<keyword evidence="4 11" id="KW-0288">FMN</keyword>
<feature type="binding site" evidence="11">
    <location>
        <begin position="294"/>
        <end position="295"/>
    </location>
    <ligand>
        <name>FMN</name>
        <dbReference type="ChEBI" id="CHEBI:58210"/>
    </ligand>
</feature>
<sequence length="347" mass="38171">MSDESKIISGRKGEHIKLSLSDDADYDSVTNGFENYQFVHHAATETVIDEIGFEAKFFSKKVDYPFIISSMTGGAKEANNINERLAEVAKALNIPIGVGSQRRSLLDNKFDRSYKSLRRIGGAIPILGNIGAAQIVKSKNIIDDINYLIDLIEADAMVIHLNPLQELLQPEGEPNFKGLLKKIEKITAKIKTPVIAKEVGAGIDPDSAVKLLEAGVKGIDVAGAGGTNWAKIELMRSGNQSFLSEWGNPTSYCLRTIKKLKKNYKFVLISSGGLRKSVDYAKSYALGADFTAAAKPILKLVVEKDELAAVDYIKNLFEDIKKIMYLTGCKNLSDLQKNKLINKSEFH</sequence>
<dbReference type="PANTHER" id="PTHR43665">
    <property type="entry name" value="ISOPENTENYL-DIPHOSPHATE DELTA-ISOMERASE"/>
    <property type="match status" value="1"/>
</dbReference>
<proteinExistence type="inferred from homology"/>
<accession>I6YZ07</accession>
<keyword evidence="3 11" id="KW-0285">Flavoprotein</keyword>
<comment type="similarity">
    <text evidence="11">Belongs to the IPP isomerase type 2 family.</text>
</comment>
<dbReference type="PIRSF" id="PIRSF003314">
    <property type="entry name" value="IPP_isomerase"/>
    <property type="match status" value="1"/>
</dbReference>
<evidence type="ECO:0000256" key="1">
    <source>
        <dbReference type="ARBA" id="ARBA00001917"/>
    </source>
</evidence>
<dbReference type="InterPro" id="IPR011179">
    <property type="entry name" value="IPdP_isomerase"/>
</dbReference>
<comment type="function">
    <text evidence="11">Involved in the biosynthesis of isoprenoids. Catalyzes the 1,3-allylic rearrangement of the homoallylic substrate isopentenyl (IPP) to its allylic isomer, dimethylallyl diphosphate (DMAPP).</text>
</comment>
<evidence type="ECO:0000256" key="5">
    <source>
        <dbReference type="ARBA" id="ARBA00022723"/>
    </source>
</evidence>
<evidence type="ECO:0000259" key="12">
    <source>
        <dbReference type="Pfam" id="PF01070"/>
    </source>
</evidence>
<evidence type="ECO:0000256" key="9">
    <source>
        <dbReference type="ARBA" id="ARBA00023235"/>
    </source>
</evidence>
<evidence type="ECO:0000256" key="10">
    <source>
        <dbReference type="ARBA" id="ARBA00025810"/>
    </source>
</evidence>
<evidence type="ECO:0000256" key="4">
    <source>
        <dbReference type="ARBA" id="ARBA00022643"/>
    </source>
</evidence>
<dbReference type="RefSeq" id="WP_014857242.1">
    <property type="nucleotide sequence ID" value="NC_018178.1"/>
</dbReference>
<dbReference type="EC" id="5.3.3.2" evidence="11"/>
<feature type="binding site" evidence="11">
    <location>
        <begin position="100"/>
        <end position="102"/>
    </location>
    <ligand>
        <name>substrate</name>
    </ligand>
</feature>
<feature type="binding site" evidence="11">
    <location>
        <begin position="11"/>
        <end position="12"/>
    </location>
    <ligand>
        <name>substrate</name>
    </ligand>
</feature>
<evidence type="ECO:0000256" key="2">
    <source>
        <dbReference type="ARBA" id="ARBA00022490"/>
    </source>
</evidence>
<dbReference type="SUPFAM" id="SSF51395">
    <property type="entry name" value="FMN-linked oxidoreductases"/>
    <property type="match status" value="1"/>
</dbReference>
<dbReference type="HAMAP" id="MF_00354">
    <property type="entry name" value="Idi_2"/>
    <property type="match status" value="1"/>
</dbReference>
<evidence type="ECO:0000313" key="14">
    <source>
        <dbReference type="Proteomes" id="UP000009011"/>
    </source>
</evidence>
<dbReference type="HOGENOM" id="CLU_065515_1_0_10"/>
<keyword evidence="9 11" id="KW-0413">Isomerase</keyword>
<comment type="subcellular location">
    <subcellularLocation>
        <location evidence="11">Cytoplasm</location>
    </subcellularLocation>
</comment>
<comment type="subunit">
    <text evidence="10 11">Homooctamer. Dimer of tetramers.</text>
</comment>
<dbReference type="NCBIfam" id="TIGR02151">
    <property type="entry name" value="IPP_isom_2"/>
    <property type="match status" value="1"/>
</dbReference>
<evidence type="ECO:0000256" key="7">
    <source>
        <dbReference type="ARBA" id="ARBA00022857"/>
    </source>
</evidence>
<feature type="binding site" evidence="11">
    <location>
        <begin position="70"/>
        <end position="72"/>
    </location>
    <ligand>
        <name>FMN</name>
        <dbReference type="ChEBI" id="CHEBI:58210"/>
    </ligand>
</feature>
<dbReference type="Pfam" id="PF01070">
    <property type="entry name" value="FMN_dh"/>
    <property type="match status" value="1"/>
</dbReference>
<dbReference type="Proteomes" id="UP000009011">
    <property type="component" value="Chromosome"/>
</dbReference>
<dbReference type="GO" id="GO:0005737">
    <property type="term" value="C:cytoplasm"/>
    <property type="evidence" value="ECO:0007669"/>
    <property type="project" value="UniProtKB-SubCell"/>
</dbReference>
<feature type="binding site" evidence="11">
    <location>
        <position position="165"/>
    </location>
    <ligand>
        <name>substrate</name>
    </ligand>
</feature>
<dbReference type="InterPro" id="IPR000262">
    <property type="entry name" value="FMN-dep_DH"/>
</dbReference>
<keyword evidence="7 11" id="KW-0521">NADP</keyword>
<evidence type="ECO:0000313" key="13">
    <source>
        <dbReference type="EMBL" id="AFN75812.1"/>
    </source>
</evidence>
<feature type="domain" description="FMN-dependent dehydrogenase" evidence="12">
    <location>
        <begin position="181"/>
        <end position="340"/>
    </location>
</feature>
<reference evidence="13 14" key="1">
    <citation type="journal article" date="2013" name="PLoS ONE">
        <title>Genomic analysis of Melioribacter roseus, facultatively anaerobic organotrophic bacterium representing a novel deep lineage within Bacteriodetes/Chlorobi group.</title>
        <authorList>
            <person name="Kadnikov V.V."/>
            <person name="Mardanov A.V."/>
            <person name="Podosokorskaya O.A."/>
            <person name="Gavrilov S.N."/>
            <person name="Kublanov I.V."/>
            <person name="Beletsky A.V."/>
            <person name="Bonch-Osmolovskaya E.A."/>
            <person name="Ravin N.V."/>
        </authorList>
    </citation>
    <scope>NUCLEOTIDE SEQUENCE [LARGE SCALE GENOMIC DNA]</scope>
    <source>
        <strain evidence="14">JCM 17771 / P3M-2</strain>
    </source>
</reference>
<evidence type="ECO:0000256" key="6">
    <source>
        <dbReference type="ARBA" id="ARBA00022842"/>
    </source>
</evidence>
<protein>
    <recommendedName>
        <fullName evidence="11">Isopentenyl-diphosphate delta-isomerase</fullName>
        <shortName evidence="11">IPP isomerase</shortName>
        <ecNumber evidence="11">5.3.3.2</ecNumber>
    </recommendedName>
    <alternativeName>
        <fullName evidence="11">Isopentenyl diphosphate:dimethylallyl diphosphate isomerase</fullName>
    </alternativeName>
    <alternativeName>
        <fullName evidence="11">Isopentenyl pyrophosphate isomerase</fullName>
    </alternativeName>
    <alternativeName>
        <fullName evidence="11">Type 2 isopentenyl diphosphate isomerase</fullName>
        <shortName evidence="11">IDI-2</shortName>
    </alternativeName>
</protein>
<comment type="catalytic activity">
    <reaction evidence="11">
        <text>isopentenyl diphosphate = dimethylallyl diphosphate</text>
        <dbReference type="Rhea" id="RHEA:23284"/>
        <dbReference type="ChEBI" id="CHEBI:57623"/>
        <dbReference type="ChEBI" id="CHEBI:128769"/>
        <dbReference type="EC" id="5.3.3.2"/>
    </reaction>
</comment>
<keyword evidence="2 11" id="KW-0963">Cytoplasm</keyword>
<gene>
    <name evidence="11" type="primary">fni</name>
    <name evidence="13" type="ordered locus">MROS_2582</name>
</gene>
<organism evidence="13 14">
    <name type="scientific">Melioribacter roseus (strain DSM 23840 / JCM 17771 / VKM B-2668 / P3M-2)</name>
    <dbReference type="NCBI Taxonomy" id="1191523"/>
    <lineage>
        <taxon>Bacteria</taxon>
        <taxon>Pseudomonadati</taxon>
        <taxon>Ignavibacteriota</taxon>
        <taxon>Ignavibacteria</taxon>
        <taxon>Ignavibacteriales</taxon>
        <taxon>Melioribacteraceae</taxon>
        <taxon>Melioribacter</taxon>
    </lineage>
</organism>
<dbReference type="CDD" id="cd02811">
    <property type="entry name" value="IDI-2_FMN"/>
    <property type="match status" value="1"/>
</dbReference>
<feature type="binding site" evidence="11">
    <location>
        <position position="227"/>
    </location>
    <ligand>
        <name>FMN</name>
        <dbReference type="ChEBI" id="CHEBI:58210"/>
    </ligand>
</feature>
<name>I6YZ07_MELRP</name>
<dbReference type="GO" id="GO:0010181">
    <property type="term" value="F:FMN binding"/>
    <property type="evidence" value="ECO:0007669"/>
    <property type="project" value="UniProtKB-UniRule"/>
</dbReference>
<keyword evidence="8 11" id="KW-0414">Isoprene biosynthesis</keyword>
<dbReference type="Gene3D" id="3.20.20.70">
    <property type="entry name" value="Aldolase class I"/>
    <property type="match status" value="1"/>
</dbReference>
<evidence type="ECO:0000256" key="11">
    <source>
        <dbReference type="HAMAP-Rule" id="MF_00354"/>
    </source>
</evidence>
<dbReference type="InterPro" id="IPR013785">
    <property type="entry name" value="Aldolase_TIM"/>
</dbReference>
<keyword evidence="5 11" id="KW-0479">Metal-binding</keyword>
<dbReference type="PATRIC" id="fig|1191523.3.peg.2717"/>
<keyword evidence="6 11" id="KW-0460">Magnesium</keyword>
<dbReference type="eggNOG" id="COG1304">
    <property type="taxonomic scope" value="Bacteria"/>
</dbReference>
<feature type="binding site" evidence="11">
    <location>
        <position position="166"/>
    </location>
    <ligand>
        <name>Mg(2+)</name>
        <dbReference type="ChEBI" id="CHEBI:18420"/>
    </ligand>
</feature>
<comment type="cofactor">
    <cofactor evidence="11">
        <name>Mg(2+)</name>
        <dbReference type="ChEBI" id="CHEBI:18420"/>
    </cofactor>
</comment>
<dbReference type="AlphaFoldDB" id="I6YZ07"/>
<evidence type="ECO:0000256" key="3">
    <source>
        <dbReference type="ARBA" id="ARBA00022630"/>
    </source>
</evidence>
<feature type="binding site" evidence="11">
    <location>
        <position position="100"/>
    </location>
    <ligand>
        <name>FMN</name>
        <dbReference type="ChEBI" id="CHEBI:58210"/>
    </ligand>
</feature>